<evidence type="ECO:0000313" key="3">
    <source>
        <dbReference type="Proteomes" id="UP000252189"/>
    </source>
</evidence>
<dbReference type="AlphaFoldDB" id="A0A368NDB6"/>
<organism evidence="2 3">
    <name type="scientific">Haloplanus salinus</name>
    <dbReference type="NCBI Taxonomy" id="1126245"/>
    <lineage>
        <taxon>Archaea</taxon>
        <taxon>Methanobacteriati</taxon>
        <taxon>Methanobacteriota</taxon>
        <taxon>Stenosarchaea group</taxon>
        <taxon>Halobacteria</taxon>
        <taxon>Halobacteriales</taxon>
        <taxon>Haloferacaceae</taxon>
        <taxon>Haloplanus</taxon>
    </lineage>
</organism>
<dbReference type="RefSeq" id="WP_114449747.1">
    <property type="nucleotide sequence ID" value="NZ_QPHM01000001.1"/>
</dbReference>
<evidence type="ECO:0008006" key="4">
    <source>
        <dbReference type="Google" id="ProtNLM"/>
    </source>
</evidence>
<accession>A0A368NDB6</accession>
<gene>
    <name evidence="2" type="ORF">DU504_12850</name>
</gene>
<comment type="caution">
    <text evidence="2">The sequence shown here is derived from an EMBL/GenBank/DDBJ whole genome shotgun (WGS) entry which is preliminary data.</text>
</comment>
<protein>
    <recommendedName>
        <fullName evidence="4">Restriction endonuclease type IV Mrr domain-containing protein</fullName>
    </recommendedName>
</protein>
<dbReference type="OrthoDB" id="306609at2157"/>
<evidence type="ECO:0000256" key="1">
    <source>
        <dbReference type="SAM" id="MobiDB-lite"/>
    </source>
</evidence>
<proteinExistence type="predicted"/>
<feature type="region of interest" description="Disordered" evidence="1">
    <location>
        <begin position="274"/>
        <end position="314"/>
    </location>
</feature>
<keyword evidence="3" id="KW-1185">Reference proteome</keyword>
<dbReference type="EMBL" id="QPHM01000001">
    <property type="protein sequence ID" value="RCU48110.1"/>
    <property type="molecule type" value="Genomic_DNA"/>
</dbReference>
<feature type="compositionally biased region" description="Basic and acidic residues" evidence="1">
    <location>
        <begin position="304"/>
        <end position="314"/>
    </location>
</feature>
<reference evidence="2 3" key="1">
    <citation type="submission" date="2018-07" db="EMBL/GenBank/DDBJ databases">
        <title>Genome sequences of Haloplanus salinus JCM 18368T.</title>
        <authorList>
            <person name="Kim Y.B."/>
            <person name="Roh S.W."/>
        </authorList>
    </citation>
    <scope>NUCLEOTIDE SEQUENCE [LARGE SCALE GENOMIC DNA]</scope>
    <source>
        <strain evidence="2 3">JCM 18368</strain>
    </source>
</reference>
<dbReference type="Proteomes" id="UP000252189">
    <property type="component" value="Unassembled WGS sequence"/>
</dbReference>
<evidence type="ECO:0000313" key="2">
    <source>
        <dbReference type="EMBL" id="RCU48110.1"/>
    </source>
</evidence>
<sequence length="314" mass="34790">MSRHELPSWYEPDDVSESMQNVADNSDVYLEEVVDILQYHEFDAPRDRIRELVETARDQISDLHSDSEAQSEVTGEPRSLEPRFVDVTDVGYLDTQDFALVLGVVLSRYEGSFTVPEVGGDVAVDLLWNRQHTTVALRTISRPPEMPVEEADVQFVVRGDTDPDTSRSPSRLGIVSNAGFTNDARDLATANDIELFGEDHLERWLADTMLTHETLGALLESEDSDTSEFEDVLADLQTIPGIVRERDPIGDVTPPGWSINGGGDTTVSGVKQRMPVAEDPPSPGTHGELYADPSEDGDFGAFDRFVHELQEDTE</sequence>
<name>A0A368NDB6_9EURY</name>